<dbReference type="PRINTS" id="PR00081">
    <property type="entry name" value="GDHRDH"/>
</dbReference>
<dbReference type="SUPFAM" id="SSF51735">
    <property type="entry name" value="NAD(P)-binding Rossmann-fold domains"/>
    <property type="match status" value="1"/>
</dbReference>
<evidence type="ECO:0000259" key="3">
    <source>
        <dbReference type="SMART" id="SM00822"/>
    </source>
</evidence>
<dbReference type="InterPro" id="IPR002347">
    <property type="entry name" value="SDR_fam"/>
</dbReference>
<dbReference type="InterPro" id="IPR057326">
    <property type="entry name" value="KR_dom"/>
</dbReference>
<reference evidence="4 5" key="1">
    <citation type="submission" date="2019-03" db="EMBL/GenBank/DDBJ databases">
        <title>Genomics of glacier-inhabiting Cryobacterium strains.</title>
        <authorList>
            <person name="Liu Q."/>
            <person name="Xin Y.-H."/>
        </authorList>
    </citation>
    <scope>NUCLEOTIDE SEQUENCE [LARGE SCALE GENOMIC DNA]</scope>
    <source>
        <strain evidence="4 5">TMT1-23-1</strain>
    </source>
</reference>
<dbReference type="EMBL" id="SOGQ01000081">
    <property type="protein sequence ID" value="TFC94714.1"/>
    <property type="molecule type" value="Genomic_DNA"/>
</dbReference>
<dbReference type="PRINTS" id="PR00080">
    <property type="entry name" value="SDRFAMILY"/>
</dbReference>
<dbReference type="SMART" id="SM00822">
    <property type="entry name" value="PKS_KR"/>
    <property type="match status" value="1"/>
</dbReference>
<dbReference type="PANTHER" id="PTHR43477:SF1">
    <property type="entry name" value="DIHYDROANTICAPSIN 7-DEHYDROGENASE"/>
    <property type="match status" value="1"/>
</dbReference>
<organism evidence="4 5">
    <name type="scientific">Cryobacterium sinapicolor</name>
    <dbReference type="NCBI Taxonomy" id="1259236"/>
    <lineage>
        <taxon>Bacteria</taxon>
        <taxon>Bacillati</taxon>
        <taxon>Actinomycetota</taxon>
        <taxon>Actinomycetes</taxon>
        <taxon>Micrococcales</taxon>
        <taxon>Microbacteriaceae</taxon>
        <taxon>Cryobacterium</taxon>
    </lineage>
</organism>
<comment type="similarity">
    <text evidence="1">Belongs to the short-chain dehydrogenases/reductases (SDR) family.</text>
</comment>
<keyword evidence="2" id="KW-0560">Oxidoreductase</keyword>
<gene>
    <name evidence="4" type="ORF">E3T28_14570</name>
</gene>
<proteinExistence type="inferred from homology"/>
<dbReference type="Pfam" id="PF13561">
    <property type="entry name" value="adh_short_C2"/>
    <property type="match status" value="1"/>
</dbReference>
<dbReference type="CDD" id="cd05233">
    <property type="entry name" value="SDR_c"/>
    <property type="match status" value="1"/>
</dbReference>
<dbReference type="InterPro" id="IPR051122">
    <property type="entry name" value="SDR_DHRS6-like"/>
</dbReference>
<evidence type="ECO:0000313" key="5">
    <source>
        <dbReference type="Proteomes" id="UP000297853"/>
    </source>
</evidence>
<evidence type="ECO:0000256" key="2">
    <source>
        <dbReference type="ARBA" id="ARBA00023002"/>
    </source>
</evidence>
<name>A0ABY2ITS7_9MICO</name>
<dbReference type="PROSITE" id="PS00061">
    <property type="entry name" value="ADH_SHORT"/>
    <property type="match status" value="1"/>
</dbReference>
<sequence length="254" mass="26415">MTSPDFLNLHQKTLLVTGASSGIGRETALMASTFGARIALVARRTDALEGLAALLPGEGHIVVPYDLTDIDGIPEMVRSVADLVGGLDGLVHAAGCHSTLPLRSVSSSKIQELFDINVAAAIMLAKGFRHKQVRKPSASIVLLSSAVGLVGQPGVSVYSATKGAIITLTKSLALELAREDIRVNCVSPGVVMTSMTQGIRDRIGKEGFQAVTEAHPLGLGEPSDVANAILFLLSSSSRWITGTSVSVDGGYTAQ</sequence>
<dbReference type="InterPro" id="IPR020904">
    <property type="entry name" value="Sc_DH/Rdtase_CS"/>
</dbReference>
<protein>
    <submittedName>
        <fullName evidence="4">SDR family oxidoreductase</fullName>
    </submittedName>
</protein>
<evidence type="ECO:0000256" key="1">
    <source>
        <dbReference type="ARBA" id="ARBA00006484"/>
    </source>
</evidence>
<dbReference type="PANTHER" id="PTHR43477">
    <property type="entry name" value="DIHYDROANTICAPSIN 7-DEHYDROGENASE"/>
    <property type="match status" value="1"/>
</dbReference>
<dbReference type="Proteomes" id="UP000297853">
    <property type="component" value="Unassembled WGS sequence"/>
</dbReference>
<feature type="domain" description="Ketoreductase" evidence="3">
    <location>
        <begin position="12"/>
        <end position="195"/>
    </location>
</feature>
<accession>A0ABY2ITS7</accession>
<dbReference type="InterPro" id="IPR036291">
    <property type="entry name" value="NAD(P)-bd_dom_sf"/>
</dbReference>
<evidence type="ECO:0000313" key="4">
    <source>
        <dbReference type="EMBL" id="TFC94714.1"/>
    </source>
</evidence>
<keyword evidence="5" id="KW-1185">Reference proteome</keyword>
<comment type="caution">
    <text evidence="4">The sequence shown here is derived from an EMBL/GenBank/DDBJ whole genome shotgun (WGS) entry which is preliminary data.</text>
</comment>
<dbReference type="RefSeq" id="WP_134432639.1">
    <property type="nucleotide sequence ID" value="NZ_SOGQ01000081.1"/>
</dbReference>
<dbReference type="Gene3D" id="3.40.50.720">
    <property type="entry name" value="NAD(P)-binding Rossmann-like Domain"/>
    <property type="match status" value="1"/>
</dbReference>